<evidence type="ECO:0000259" key="3">
    <source>
        <dbReference type="SMART" id="SM01086"/>
    </source>
</evidence>
<dbReference type="SMART" id="SM01086">
    <property type="entry name" value="ClpB_D2-small"/>
    <property type="match status" value="1"/>
</dbReference>
<keyword evidence="5" id="KW-1185">Reference proteome</keyword>
<evidence type="ECO:0000313" key="5">
    <source>
        <dbReference type="Proteomes" id="UP000006637"/>
    </source>
</evidence>
<dbReference type="HOGENOM" id="CLU_2635864_0_0_11"/>
<dbReference type="RefSeq" id="WP_011565040.1">
    <property type="nucleotide sequence ID" value="NC_008148.1"/>
</dbReference>
<dbReference type="InterPro" id="IPR019489">
    <property type="entry name" value="Clp_ATPase_C"/>
</dbReference>
<dbReference type="KEGG" id="rxy:Rxyl_2080"/>
<dbReference type="eggNOG" id="COG0542">
    <property type="taxonomic scope" value="Bacteria"/>
</dbReference>
<gene>
    <name evidence="4" type="ordered locus">Rxyl_2080</name>
</gene>
<dbReference type="EMBL" id="CP000386">
    <property type="protein sequence ID" value="ABG05025.1"/>
    <property type="molecule type" value="Genomic_DNA"/>
</dbReference>
<dbReference type="STRING" id="266117.Rxyl_2080"/>
<keyword evidence="2 4" id="KW-0067">ATP-binding</keyword>
<dbReference type="AlphaFoldDB" id="Q1AUA3"/>
<feature type="domain" description="Clp ATPase C-terminal" evidence="3">
    <location>
        <begin position="2"/>
        <end position="61"/>
    </location>
</feature>
<protein>
    <submittedName>
        <fullName evidence="4">ATPases with chaperone activity ATP-binding subunit-like protein</fullName>
    </submittedName>
</protein>
<accession>Q1AUA3</accession>
<proteinExistence type="predicted"/>
<keyword evidence="1" id="KW-0547">Nucleotide-binding</keyword>
<dbReference type="Gene3D" id="1.10.8.60">
    <property type="match status" value="1"/>
</dbReference>
<dbReference type="Pfam" id="PF10431">
    <property type="entry name" value="ClpB_D2-small"/>
    <property type="match status" value="1"/>
</dbReference>
<evidence type="ECO:0000256" key="2">
    <source>
        <dbReference type="ARBA" id="ARBA00022840"/>
    </source>
</evidence>
<organism evidence="4 5">
    <name type="scientific">Rubrobacter xylanophilus (strain DSM 9941 / JCM 11954 / NBRC 16129 / PRD-1)</name>
    <dbReference type="NCBI Taxonomy" id="266117"/>
    <lineage>
        <taxon>Bacteria</taxon>
        <taxon>Bacillati</taxon>
        <taxon>Actinomycetota</taxon>
        <taxon>Rubrobacteria</taxon>
        <taxon>Rubrobacterales</taxon>
        <taxon>Rubrobacteraceae</taxon>
        <taxon>Rubrobacter</taxon>
    </lineage>
</organism>
<sequence>MDLTPAARRALARAGHDPEYGARPLRRLIDREILDRLARALLAGELAAGDWVVFDGSPGKWSWHKDGIGGADKAAHL</sequence>
<reference evidence="4 5" key="1">
    <citation type="submission" date="2006-06" db="EMBL/GenBank/DDBJ databases">
        <title>Complete sequence of Rubrobacter xylanophilus DSM 9941.</title>
        <authorList>
            <consortium name="US DOE Joint Genome Institute"/>
            <person name="Copeland A."/>
            <person name="Lucas S."/>
            <person name="Lapidus A."/>
            <person name="Barry K."/>
            <person name="Detter J.C."/>
            <person name="Glavina del Rio T."/>
            <person name="Hammon N."/>
            <person name="Israni S."/>
            <person name="Dalin E."/>
            <person name="Tice H."/>
            <person name="Pitluck S."/>
            <person name="Munk A.C."/>
            <person name="Brettin T."/>
            <person name="Bruce D."/>
            <person name="Han C."/>
            <person name="Tapia R."/>
            <person name="Gilna P."/>
            <person name="Schmutz J."/>
            <person name="Larimer F."/>
            <person name="Land M."/>
            <person name="Hauser L."/>
            <person name="Kyrpides N."/>
            <person name="Lykidis A."/>
            <person name="da Costa M.S."/>
            <person name="Rainey F.A."/>
            <person name="Empadinhas N."/>
            <person name="Jolivet E."/>
            <person name="Battista J.R."/>
            <person name="Richardson P."/>
        </authorList>
    </citation>
    <scope>NUCLEOTIDE SEQUENCE [LARGE SCALE GENOMIC DNA]</scope>
    <source>
        <strain evidence="5">DSM 9941 / NBRC 16129 / PRD-1</strain>
    </source>
</reference>
<dbReference type="Proteomes" id="UP000006637">
    <property type="component" value="Chromosome"/>
</dbReference>
<name>Q1AUA3_RUBXD</name>
<evidence type="ECO:0000256" key="1">
    <source>
        <dbReference type="ARBA" id="ARBA00022741"/>
    </source>
</evidence>
<evidence type="ECO:0000313" key="4">
    <source>
        <dbReference type="EMBL" id="ABG05025.1"/>
    </source>
</evidence>
<dbReference type="GO" id="GO:0005524">
    <property type="term" value="F:ATP binding"/>
    <property type="evidence" value="ECO:0007669"/>
    <property type="project" value="UniProtKB-KW"/>
</dbReference>